<dbReference type="EMBL" id="JAENGP010000010">
    <property type="protein sequence ID" value="MBK1781468.1"/>
    <property type="molecule type" value="Genomic_DNA"/>
</dbReference>
<dbReference type="Proteomes" id="UP000635316">
    <property type="component" value="Unassembled WGS sequence"/>
</dbReference>
<dbReference type="CDD" id="cd00754">
    <property type="entry name" value="Ubl_MoaD"/>
    <property type="match status" value="1"/>
</dbReference>
<proteinExistence type="predicted"/>
<dbReference type="SUPFAM" id="SSF54285">
    <property type="entry name" value="MoaD/ThiS"/>
    <property type="match status" value="1"/>
</dbReference>
<dbReference type="InterPro" id="IPR003749">
    <property type="entry name" value="ThiS/MoaD-like"/>
</dbReference>
<dbReference type="InterPro" id="IPR016155">
    <property type="entry name" value="Mopterin_synth/thiamin_S_b"/>
</dbReference>
<dbReference type="Pfam" id="PF02597">
    <property type="entry name" value="ThiS"/>
    <property type="match status" value="1"/>
</dbReference>
<sequence length="82" mass="9234">MLKIIYMAKLKEQLAIAEETIEWTGGTCDDLIQLLRSRNELWHTTLAPENVYKLAINKSIVHQNTYIPENAEVALLPPVTGG</sequence>
<organism evidence="1 2">
    <name type="scientific">Advenella mandrilli</name>
    <dbReference type="NCBI Taxonomy" id="2800330"/>
    <lineage>
        <taxon>Bacteria</taxon>
        <taxon>Pseudomonadati</taxon>
        <taxon>Pseudomonadota</taxon>
        <taxon>Betaproteobacteria</taxon>
        <taxon>Burkholderiales</taxon>
        <taxon>Alcaligenaceae</taxon>
    </lineage>
</organism>
<gene>
    <name evidence="1" type="ORF">JHL22_09570</name>
</gene>
<comment type="caution">
    <text evidence="1">The sequence shown here is derived from an EMBL/GenBank/DDBJ whole genome shotgun (WGS) entry which is preliminary data.</text>
</comment>
<name>A0ABS1EEA8_9BURK</name>
<dbReference type="InterPro" id="IPR012675">
    <property type="entry name" value="Beta-grasp_dom_sf"/>
</dbReference>
<accession>A0ABS1EEA8</accession>
<dbReference type="Gene3D" id="3.10.20.30">
    <property type="match status" value="1"/>
</dbReference>
<reference evidence="1 2" key="1">
    <citation type="submission" date="2020-12" db="EMBL/GenBank/DDBJ databases">
        <authorList>
            <person name="Lu T."/>
            <person name="Wang Q."/>
            <person name="Han X."/>
        </authorList>
    </citation>
    <scope>NUCLEOTIDE SEQUENCE [LARGE SCALE GENOMIC DNA]</scope>
    <source>
        <strain evidence="1 2">WQ 585</strain>
    </source>
</reference>
<keyword evidence="2" id="KW-1185">Reference proteome</keyword>
<evidence type="ECO:0000313" key="1">
    <source>
        <dbReference type="EMBL" id="MBK1781468.1"/>
    </source>
</evidence>
<evidence type="ECO:0000313" key="2">
    <source>
        <dbReference type="Proteomes" id="UP000635316"/>
    </source>
</evidence>
<protein>
    <submittedName>
        <fullName evidence="1">MoaD/ThiS family protein</fullName>
    </submittedName>
</protein>
<dbReference type="RefSeq" id="WP_200236467.1">
    <property type="nucleotide sequence ID" value="NZ_JAENGP010000010.1"/>
</dbReference>